<evidence type="ECO:0000313" key="2">
    <source>
        <dbReference type="EMBL" id="ACX91937.1"/>
    </source>
</evidence>
<dbReference type="RefSeq" id="WP_009991204.1">
    <property type="nucleotide sequence ID" value="NZ_ACUK01000205.1"/>
</dbReference>
<dbReference type="InterPro" id="IPR036059">
    <property type="entry name" value="TldD/PmbA_sf"/>
</dbReference>
<gene>
    <name evidence="2" type="ordered locus">Ssol_1720</name>
</gene>
<dbReference type="InterPro" id="IPR045569">
    <property type="entry name" value="Metalloprtase-TldD/E_C"/>
</dbReference>
<proteinExistence type="predicted"/>
<reference evidence="2" key="1">
    <citation type="submission" date="2009-10" db="EMBL/GenBank/DDBJ databases">
        <title>Complete sequence of Sulfolobus solfataricus 98/2.</title>
        <authorList>
            <consortium name="US DOE Joint Genome Institute"/>
            <person name="Lucas S."/>
            <person name="Copeland A."/>
            <person name="Lapidus A."/>
            <person name="Glavina del Rio T."/>
            <person name="Tice H."/>
            <person name="Bruce D."/>
            <person name="Goodwin L."/>
            <person name="Pitluck S."/>
            <person name="Munk A.C."/>
            <person name="Brettin T."/>
            <person name="Detter J.C."/>
            <person name="Han C."/>
            <person name="Tapia R."/>
            <person name="Larimer F."/>
            <person name="Land M."/>
            <person name="Hauser L."/>
            <person name="Kyrpides N."/>
            <person name="Ovchinnikova G."/>
            <person name="Mead D."/>
        </authorList>
    </citation>
    <scope>NUCLEOTIDE SEQUENCE [LARGE SCALE GENOMIC DNA]</scope>
    <source>
        <strain evidence="2">98/2</strain>
    </source>
</reference>
<dbReference type="GO" id="GO:0006508">
    <property type="term" value="P:proteolysis"/>
    <property type="evidence" value="ECO:0007669"/>
    <property type="project" value="InterPro"/>
</dbReference>
<dbReference type="SUPFAM" id="SSF111283">
    <property type="entry name" value="Putative modulator of DNA gyrase, PmbA/TldD"/>
    <property type="match status" value="1"/>
</dbReference>
<name>D0KT68_SACS9</name>
<dbReference type="GO" id="GO:0005829">
    <property type="term" value="C:cytosol"/>
    <property type="evidence" value="ECO:0007669"/>
    <property type="project" value="TreeGrafter"/>
</dbReference>
<dbReference type="PANTHER" id="PTHR43421:SF1">
    <property type="entry name" value="METALLOPROTEASE PMBA"/>
    <property type="match status" value="1"/>
</dbReference>
<dbReference type="PANTHER" id="PTHR43421">
    <property type="entry name" value="METALLOPROTEASE PMBA"/>
    <property type="match status" value="1"/>
</dbReference>
<dbReference type="InterPro" id="IPR047657">
    <property type="entry name" value="PmbA"/>
</dbReference>
<dbReference type="GO" id="GO:0008237">
    <property type="term" value="F:metallopeptidase activity"/>
    <property type="evidence" value="ECO:0007669"/>
    <property type="project" value="InterPro"/>
</dbReference>
<dbReference type="Gene3D" id="3.30.2290.10">
    <property type="entry name" value="PmbA/TldD superfamily"/>
    <property type="match status" value="1"/>
</dbReference>
<feature type="domain" description="Metalloprotease TldD/E C-terminal" evidence="1">
    <location>
        <begin position="202"/>
        <end position="416"/>
    </location>
</feature>
<dbReference type="Pfam" id="PF19289">
    <property type="entry name" value="PmbA_TldD_3rd"/>
    <property type="match status" value="1"/>
</dbReference>
<dbReference type="EMBL" id="CP001800">
    <property type="protein sequence ID" value="ACX91937.1"/>
    <property type="molecule type" value="Genomic_DNA"/>
</dbReference>
<dbReference type="AlphaFoldDB" id="D0KT68"/>
<organism evidence="2">
    <name type="scientific">Saccharolobus solfataricus (strain 98/2)</name>
    <name type="common">Sulfolobus solfataricus</name>
    <dbReference type="NCBI Taxonomy" id="555311"/>
    <lineage>
        <taxon>Archaea</taxon>
        <taxon>Thermoproteota</taxon>
        <taxon>Thermoprotei</taxon>
        <taxon>Sulfolobales</taxon>
        <taxon>Sulfolobaceae</taxon>
        <taxon>Saccharolobus</taxon>
    </lineage>
</organism>
<evidence type="ECO:0000259" key="1">
    <source>
        <dbReference type="Pfam" id="PF19289"/>
    </source>
</evidence>
<sequence>MYERLISRAKAMGISLEIFSVKMREYTIAKDKFYVPIIVEETGYGIRLIDEKYRIGYIYTKKLNDNVLEEALKIAKLGESDKANILPSKQPVKRINENQINEDVVQDTIKDLIELEEKVNLTSASASAINYEVSIFNTEGVEVSEKRGVLSVQASANDGNNSPEIYEYLIKRDSKISLEKLKASIIEKVKIMKKKERIDPKGYDVTFTQKALDSLFSSLFPSLFSARNFYKETSPFKLGELVNENLEIIDDPLNQSLPFSRSFDDEGNPSRVSKVIESGLVKRPLTNTYWATRMSVENTSSASRNLDWVVPSYFIPPHVDFSNIIFDYKNTESNIEENSVIVDQLEGIDTADLSSGNFSLVANVSWLNRKDEKIGLEELLITGNLKQLLKNIVSTSKNIENYGKVVSGKLKVRGLSLLM</sequence>
<dbReference type="HOGENOM" id="CLU_026425_4_2_2"/>
<accession>D0KT68</accession>
<dbReference type="KEGG" id="sol:Ssol_1720"/>
<dbReference type="GeneID" id="1454933"/>
<protein>
    <submittedName>
        <fullName evidence="2">Peptidase U62 modulator of DNA gyrase</fullName>
    </submittedName>
</protein>
<dbReference type="InterPro" id="IPR035068">
    <property type="entry name" value="TldD/PmbA_N"/>
</dbReference>